<organism evidence="2">
    <name type="scientific">Picea glauca</name>
    <name type="common">White spruce</name>
    <name type="synonym">Pinus glauca</name>
    <dbReference type="NCBI Taxonomy" id="3330"/>
    <lineage>
        <taxon>Eukaryota</taxon>
        <taxon>Viridiplantae</taxon>
        <taxon>Streptophyta</taxon>
        <taxon>Embryophyta</taxon>
        <taxon>Tracheophyta</taxon>
        <taxon>Spermatophyta</taxon>
        <taxon>Pinopsida</taxon>
        <taxon>Pinidae</taxon>
        <taxon>Conifers I</taxon>
        <taxon>Pinales</taxon>
        <taxon>Pinaceae</taxon>
        <taxon>Picea</taxon>
    </lineage>
</organism>
<evidence type="ECO:0000313" key="2">
    <source>
        <dbReference type="EMBL" id="KUM47736.1"/>
    </source>
</evidence>
<reference evidence="2" key="1">
    <citation type="journal article" date="2015" name="Genome Biol. Evol.">
        <title>Organellar Genomes of White Spruce (Picea glauca): Assembly and Annotation.</title>
        <authorList>
            <person name="Jackman S.D."/>
            <person name="Warren R.L."/>
            <person name="Gibb E.A."/>
            <person name="Vandervalk B.P."/>
            <person name="Mohamadi H."/>
            <person name="Chu J."/>
            <person name="Raymond A."/>
            <person name="Pleasance S."/>
            <person name="Coope R."/>
            <person name="Wildung M.R."/>
            <person name="Ritland C.E."/>
            <person name="Bousquet J."/>
            <person name="Jones S.J."/>
            <person name="Bohlmann J."/>
            <person name="Birol I."/>
        </authorList>
    </citation>
    <scope>NUCLEOTIDE SEQUENCE [LARGE SCALE GENOMIC DNA]</scope>
    <source>
        <tissue evidence="2">Flushing bud</tissue>
    </source>
</reference>
<dbReference type="AlphaFoldDB" id="A0A117NH49"/>
<keyword evidence="2" id="KW-0496">Mitochondrion</keyword>
<protein>
    <submittedName>
        <fullName evidence="2">Uncharacterized protein</fullName>
    </submittedName>
</protein>
<keyword evidence="1" id="KW-0812">Transmembrane</keyword>
<geneLocation type="mitochondrion" evidence="2"/>
<comment type="caution">
    <text evidence="2">The sequence shown here is derived from an EMBL/GenBank/DDBJ whole genome shotgun (WGS) entry which is preliminary data.</text>
</comment>
<accession>A0A117NH49</accession>
<proteinExistence type="predicted"/>
<evidence type="ECO:0000256" key="1">
    <source>
        <dbReference type="SAM" id="Phobius"/>
    </source>
</evidence>
<name>A0A117NH49_PICGL</name>
<sequence>MPIRTAFLLMPPLFCFCMLVYLSTLILGTNSSTNLEPVLSTTRIRF</sequence>
<dbReference type="EMBL" id="LKAM01000007">
    <property type="protein sequence ID" value="KUM47736.1"/>
    <property type="molecule type" value="Genomic_DNA"/>
</dbReference>
<keyword evidence="1" id="KW-0472">Membrane</keyword>
<keyword evidence="1" id="KW-1133">Transmembrane helix</keyword>
<gene>
    <name evidence="2" type="ORF">ABT39_MTgene5923</name>
</gene>
<feature type="transmembrane region" description="Helical" evidence="1">
    <location>
        <begin position="7"/>
        <end position="27"/>
    </location>
</feature>